<comment type="caution">
    <text evidence="1">The sequence shown here is derived from an EMBL/GenBank/DDBJ whole genome shotgun (WGS) entry which is preliminary data.</text>
</comment>
<protein>
    <submittedName>
        <fullName evidence="1">Formate dehydrogenase</fullName>
    </submittedName>
</protein>
<name>A0A8B2NIE4_9HYPH</name>
<proteinExistence type="predicted"/>
<sequence>MSPDKMVRMANQIATFFRTQPGDDQVERVAHHLRDFWDPRMREQLLDHVAHGGAGLDTLVRQAAERL</sequence>
<dbReference type="Pfam" id="PF11390">
    <property type="entry name" value="FdsD"/>
    <property type="match status" value="1"/>
</dbReference>
<dbReference type="AlphaFoldDB" id="A0A8B2NIE4"/>
<reference evidence="1 2" key="1">
    <citation type="submission" date="2018-05" db="EMBL/GenBank/DDBJ databases">
        <title>Acuticoccus sediminis sp. nov., isolated from deep-sea sediment of Indian Ocean.</title>
        <authorList>
            <person name="Liu X."/>
            <person name="Lai Q."/>
            <person name="Du Y."/>
            <person name="Sun F."/>
            <person name="Zhang X."/>
            <person name="Wang S."/>
            <person name="Shao Z."/>
        </authorList>
    </citation>
    <scope>NUCLEOTIDE SEQUENCE [LARGE SCALE GENOMIC DNA]</scope>
    <source>
        <strain evidence="1 2">PTG4-2</strain>
    </source>
</reference>
<gene>
    <name evidence="1" type="ORF">DLJ53_29240</name>
</gene>
<evidence type="ECO:0000313" key="1">
    <source>
        <dbReference type="EMBL" id="RAH97291.1"/>
    </source>
</evidence>
<keyword evidence="2" id="KW-1185">Reference proteome</keyword>
<accession>A0A8B2NIE4</accession>
<dbReference type="EMBL" id="QHHQ01000009">
    <property type="protein sequence ID" value="RAH97291.1"/>
    <property type="molecule type" value="Genomic_DNA"/>
</dbReference>
<evidence type="ECO:0000313" key="2">
    <source>
        <dbReference type="Proteomes" id="UP000249590"/>
    </source>
</evidence>
<dbReference type="Proteomes" id="UP000249590">
    <property type="component" value="Unassembled WGS sequence"/>
</dbReference>
<dbReference type="RefSeq" id="WP_111351789.1">
    <property type="nucleotide sequence ID" value="NZ_JAIWKD010000009.1"/>
</dbReference>
<organism evidence="1 2">
    <name type="scientific">Acuticoccus sediminis</name>
    <dbReference type="NCBI Taxonomy" id="2184697"/>
    <lineage>
        <taxon>Bacteria</taxon>
        <taxon>Pseudomonadati</taxon>
        <taxon>Pseudomonadota</taxon>
        <taxon>Alphaproteobacteria</taxon>
        <taxon>Hyphomicrobiales</taxon>
        <taxon>Amorphaceae</taxon>
        <taxon>Acuticoccus</taxon>
    </lineage>
</organism>
<dbReference type="OrthoDB" id="7409377at2"/>
<dbReference type="InterPro" id="IPR021074">
    <property type="entry name" value="Formate_DH_dsu"/>
</dbReference>